<name>A0AAU7X8V7_9HYPH</name>
<dbReference type="InterPro" id="IPR035069">
    <property type="entry name" value="TTHA1013/TTHA0281-like"/>
</dbReference>
<dbReference type="AlphaFoldDB" id="A0AAU7X8V7"/>
<sequence>MREIYAMQFVPAEEDGIRVTCRDLPGLLTFGDDDAEATELAADALATLIGHLIAEGEDLPMPTPPQPGERLIELPPSLAVKAAVHRAWRATGYSKSDLARQLSISVDDVERILDPHHSTRLDRMVEAARVLGVRLSIEATPTAA</sequence>
<dbReference type="Gene3D" id="3.30.160.250">
    <property type="match status" value="1"/>
</dbReference>
<dbReference type="RefSeq" id="WP_407049648.1">
    <property type="nucleotide sequence ID" value="NZ_CP158568.1"/>
</dbReference>
<dbReference type="SUPFAM" id="SSF47413">
    <property type="entry name" value="lambda repressor-like DNA-binding domains"/>
    <property type="match status" value="1"/>
</dbReference>
<protein>
    <submittedName>
        <fullName evidence="1">Type II toxin-antitoxin system HicB family antitoxin</fullName>
    </submittedName>
</protein>
<dbReference type="SUPFAM" id="SSF143100">
    <property type="entry name" value="TTHA1013/TTHA0281-like"/>
    <property type="match status" value="1"/>
</dbReference>
<dbReference type="EMBL" id="CP158568">
    <property type="protein sequence ID" value="XBY44555.1"/>
    <property type="molecule type" value="Genomic_DNA"/>
</dbReference>
<proteinExistence type="predicted"/>
<dbReference type="InterPro" id="IPR010982">
    <property type="entry name" value="Lambda_DNA-bd_dom_sf"/>
</dbReference>
<reference evidence="1" key="1">
    <citation type="submission" date="2024-06" db="EMBL/GenBank/DDBJ databases">
        <title>Methylostella associata gen. nov., sp. nov., a novel Ancalomicrobiaceae-affiliated facultatively methylotrophic bacteria that feed on methanotrophs of the genus Methylococcus.</title>
        <authorList>
            <person name="Saltykova V."/>
            <person name="Danilova O.V."/>
            <person name="Oshkin I.Y."/>
            <person name="Belova S.E."/>
            <person name="Pimenov N.V."/>
            <person name="Dedysh S.N."/>
        </authorList>
    </citation>
    <scope>NUCLEOTIDE SEQUENCE</scope>
    <source>
        <strain evidence="1">S20</strain>
    </source>
</reference>
<dbReference type="KEGG" id="mflg:ABS361_21540"/>
<gene>
    <name evidence="1" type="ORF">ABS361_21540</name>
</gene>
<accession>A0AAU7X8V7</accession>
<dbReference type="GO" id="GO:0003677">
    <property type="term" value="F:DNA binding"/>
    <property type="evidence" value="ECO:0007669"/>
    <property type="project" value="InterPro"/>
</dbReference>
<evidence type="ECO:0000313" key="1">
    <source>
        <dbReference type="EMBL" id="XBY44555.1"/>
    </source>
</evidence>
<organism evidence="1">
    <name type="scientific">Methyloraptor flagellatus</name>
    <dbReference type="NCBI Taxonomy" id="3162530"/>
    <lineage>
        <taxon>Bacteria</taxon>
        <taxon>Pseudomonadati</taxon>
        <taxon>Pseudomonadota</taxon>
        <taxon>Alphaproteobacteria</taxon>
        <taxon>Hyphomicrobiales</taxon>
        <taxon>Ancalomicrobiaceae</taxon>
        <taxon>Methyloraptor</taxon>
    </lineage>
</organism>